<organism evidence="4 5">
    <name type="scientific">Oryctes borbonicus</name>
    <dbReference type="NCBI Taxonomy" id="1629725"/>
    <lineage>
        <taxon>Eukaryota</taxon>
        <taxon>Metazoa</taxon>
        <taxon>Ecdysozoa</taxon>
        <taxon>Arthropoda</taxon>
        <taxon>Hexapoda</taxon>
        <taxon>Insecta</taxon>
        <taxon>Pterygota</taxon>
        <taxon>Neoptera</taxon>
        <taxon>Endopterygota</taxon>
        <taxon>Coleoptera</taxon>
        <taxon>Polyphaga</taxon>
        <taxon>Scarabaeiformia</taxon>
        <taxon>Scarabaeidae</taxon>
        <taxon>Dynastinae</taxon>
        <taxon>Oryctes</taxon>
    </lineage>
</organism>
<proteinExistence type="predicted"/>
<feature type="domain" description="Ig-like" evidence="3">
    <location>
        <begin position="202"/>
        <end position="279"/>
    </location>
</feature>
<accession>A0A0T6B9Q2</accession>
<dbReference type="InterPro" id="IPR042495">
    <property type="entry name" value="PDGFRL"/>
</dbReference>
<dbReference type="InterPro" id="IPR007110">
    <property type="entry name" value="Ig-like_dom"/>
</dbReference>
<dbReference type="Gene3D" id="2.60.40.10">
    <property type="entry name" value="Immunoglobulins"/>
    <property type="match status" value="3"/>
</dbReference>
<evidence type="ECO:0000259" key="3">
    <source>
        <dbReference type="PROSITE" id="PS50835"/>
    </source>
</evidence>
<name>A0A0T6B9Q2_9SCAR</name>
<dbReference type="AlphaFoldDB" id="A0A0T6B9Q2"/>
<dbReference type="InterPro" id="IPR036179">
    <property type="entry name" value="Ig-like_dom_sf"/>
</dbReference>
<evidence type="ECO:0000256" key="2">
    <source>
        <dbReference type="ARBA" id="ARBA00019671"/>
    </source>
</evidence>
<evidence type="ECO:0000256" key="1">
    <source>
        <dbReference type="ARBA" id="ARBA00011360"/>
    </source>
</evidence>
<dbReference type="EMBL" id="LJIG01002876">
    <property type="protein sequence ID" value="KRT84064.1"/>
    <property type="molecule type" value="Genomic_DNA"/>
</dbReference>
<dbReference type="OrthoDB" id="6077854at2759"/>
<keyword evidence="5" id="KW-1185">Reference proteome</keyword>
<sequence length="279" mass="31482">GTLLSVPVITPGGNEYTIKAKENLKLTCKSYEDIIWSYPDVNATNNIHVNTSHEGVLRISELFINNANGLNVGFYFCNETGNPQSFASTYLYVDDNDQLSANVIPPQIYGKRYQSVIIPCKPSHPSVDVKLYSGFRTDGENEFQIQPDGSEWSYNRTVGFTLAHARKLYTHYTCLFQKNGANDERKMLTVIATKTFNFIHQPIIEQVNGSVYNVEGEALNLKCIVQTELSQTVTFTWKFNGNEIKVGGRYDIIDNFVESRAPQCLLQVKNITRNQDQGN</sequence>
<dbReference type="SUPFAM" id="SSF48726">
    <property type="entry name" value="Immunoglobulin"/>
    <property type="match status" value="2"/>
</dbReference>
<dbReference type="InterPro" id="IPR013783">
    <property type="entry name" value="Ig-like_fold"/>
</dbReference>
<feature type="non-terminal residue" evidence="4">
    <location>
        <position position="1"/>
    </location>
</feature>
<feature type="non-terminal residue" evidence="4">
    <location>
        <position position="279"/>
    </location>
</feature>
<dbReference type="PANTHER" id="PTHR15360">
    <property type="entry name" value="PLATELET-DERIVED GROWTH FACTOR RECEPTOR LIKE"/>
    <property type="match status" value="1"/>
</dbReference>
<protein>
    <recommendedName>
        <fullName evidence="2">Platelet-derived growth factor receptor-like protein</fullName>
    </recommendedName>
</protein>
<evidence type="ECO:0000313" key="4">
    <source>
        <dbReference type="EMBL" id="KRT84064.1"/>
    </source>
</evidence>
<dbReference type="PROSITE" id="PS50835">
    <property type="entry name" value="IG_LIKE"/>
    <property type="match status" value="1"/>
</dbReference>
<dbReference type="SMART" id="SM00409">
    <property type="entry name" value="IG"/>
    <property type="match status" value="2"/>
</dbReference>
<dbReference type="PIRSF" id="PIRSF000615">
    <property type="entry name" value="TyrPK_CSF1-R"/>
    <property type="match status" value="1"/>
</dbReference>
<dbReference type="Proteomes" id="UP000051574">
    <property type="component" value="Unassembled WGS sequence"/>
</dbReference>
<evidence type="ECO:0000313" key="5">
    <source>
        <dbReference type="Proteomes" id="UP000051574"/>
    </source>
</evidence>
<dbReference type="PANTHER" id="PTHR15360:SF4">
    <property type="entry name" value="PROTEIN KINASE DOMAIN-CONTAINING PROTEIN"/>
    <property type="match status" value="1"/>
</dbReference>
<dbReference type="InterPro" id="IPR003599">
    <property type="entry name" value="Ig_sub"/>
</dbReference>
<reference evidence="4 5" key="1">
    <citation type="submission" date="2015-09" db="EMBL/GenBank/DDBJ databases">
        <title>Draft genome of the scarab beetle Oryctes borbonicus.</title>
        <authorList>
            <person name="Meyer J.M."/>
            <person name="Markov G.V."/>
            <person name="Baskaran P."/>
            <person name="Herrmann M."/>
            <person name="Sommer R.J."/>
            <person name="Roedelsperger C."/>
        </authorList>
    </citation>
    <scope>NUCLEOTIDE SEQUENCE [LARGE SCALE GENOMIC DNA]</scope>
    <source>
        <strain evidence="4">OB123</strain>
        <tissue evidence="4">Whole animal</tissue>
    </source>
</reference>
<comment type="subunit">
    <text evidence="1">Forms a complex composed of PDGFRL, TNK2 and GRB2.</text>
</comment>
<gene>
    <name evidence="4" type="ORF">AMK59_1473</name>
</gene>
<comment type="caution">
    <text evidence="4">The sequence shown here is derived from an EMBL/GenBank/DDBJ whole genome shotgun (WGS) entry which is preliminary data.</text>
</comment>